<organism evidence="2 3">
    <name type="scientific">Blastopirellula marina</name>
    <dbReference type="NCBI Taxonomy" id="124"/>
    <lineage>
        <taxon>Bacteria</taxon>
        <taxon>Pseudomonadati</taxon>
        <taxon>Planctomycetota</taxon>
        <taxon>Planctomycetia</taxon>
        <taxon>Pirellulales</taxon>
        <taxon>Pirellulaceae</taxon>
        <taxon>Blastopirellula</taxon>
    </lineage>
</organism>
<proteinExistence type="predicted"/>
<evidence type="ECO:0000313" key="3">
    <source>
        <dbReference type="Proteomes" id="UP000239388"/>
    </source>
</evidence>
<dbReference type="InterPro" id="IPR029068">
    <property type="entry name" value="Glyas_Bleomycin-R_OHBP_Dase"/>
</dbReference>
<gene>
    <name evidence="2" type="ORF">C5Y98_28310</name>
</gene>
<dbReference type="AlphaFoldDB" id="A0A2S8F4R8"/>
<evidence type="ECO:0000259" key="1">
    <source>
        <dbReference type="PROSITE" id="PS51819"/>
    </source>
</evidence>
<feature type="domain" description="VOC" evidence="1">
    <location>
        <begin position="2"/>
        <end position="123"/>
    </location>
</feature>
<dbReference type="SUPFAM" id="SSF54593">
    <property type="entry name" value="Glyoxalase/Bleomycin resistance protein/Dihydroxybiphenyl dioxygenase"/>
    <property type="match status" value="1"/>
</dbReference>
<dbReference type="RefSeq" id="WP_105359768.1">
    <property type="nucleotide sequence ID" value="NZ_PUIB01000028.1"/>
</dbReference>
<accession>A0A2S8F4R8</accession>
<evidence type="ECO:0000313" key="2">
    <source>
        <dbReference type="EMBL" id="PQO27153.1"/>
    </source>
</evidence>
<dbReference type="InterPro" id="IPR004360">
    <property type="entry name" value="Glyas_Fos-R_dOase_dom"/>
</dbReference>
<dbReference type="Pfam" id="PF00903">
    <property type="entry name" value="Glyoxalase"/>
    <property type="match status" value="1"/>
</dbReference>
<dbReference type="Gene3D" id="3.10.180.10">
    <property type="entry name" value="2,3-Dihydroxybiphenyl 1,2-Dioxygenase, domain 1"/>
    <property type="match status" value="1"/>
</dbReference>
<reference evidence="2 3" key="1">
    <citation type="submission" date="2018-02" db="EMBL/GenBank/DDBJ databases">
        <title>Comparative genomes isolates from brazilian mangrove.</title>
        <authorList>
            <person name="Araujo J.E."/>
            <person name="Taketani R.G."/>
            <person name="Silva M.C.P."/>
            <person name="Loureco M.V."/>
            <person name="Andreote F.D."/>
        </authorList>
    </citation>
    <scope>NUCLEOTIDE SEQUENCE [LARGE SCALE GENOMIC DNA]</scope>
    <source>
        <strain evidence="2 3">NAP PRIS-MGV</strain>
    </source>
</reference>
<dbReference type="PROSITE" id="PS51819">
    <property type="entry name" value="VOC"/>
    <property type="match status" value="1"/>
</dbReference>
<comment type="caution">
    <text evidence="2">The sequence shown here is derived from an EMBL/GenBank/DDBJ whole genome shotgun (WGS) entry which is preliminary data.</text>
</comment>
<dbReference type="CDD" id="cd06587">
    <property type="entry name" value="VOC"/>
    <property type="match status" value="1"/>
</dbReference>
<dbReference type="Proteomes" id="UP000239388">
    <property type="component" value="Unassembled WGS sequence"/>
</dbReference>
<protein>
    <submittedName>
        <fullName evidence="2">VOC family protein</fullName>
    </submittedName>
</protein>
<name>A0A2S8F4R8_9BACT</name>
<dbReference type="OrthoDB" id="1177764at2"/>
<dbReference type="InterPro" id="IPR037523">
    <property type="entry name" value="VOC_core"/>
</dbReference>
<sequence length="129" mass="14643">MKIEHFALQVADPIAMARWYVVHLGMTIQRGSKEPPYAHFLADDGGQMLIEIYYNDQFDVPNQATVPPAHFHLAFLSDTIERDRARLIEAGAREEGPINTQPNGDLVCFLRDPWGLCLQLVQRVEKLLA</sequence>
<dbReference type="EMBL" id="PUIB01000028">
    <property type="protein sequence ID" value="PQO27153.1"/>
    <property type="molecule type" value="Genomic_DNA"/>
</dbReference>